<accession>A0A218X905</accession>
<evidence type="ECO:0000313" key="3">
    <source>
        <dbReference type="Proteomes" id="UP000197138"/>
    </source>
</evidence>
<comment type="caution">
    <text evidence="2">The sequence shown here is derived from an EMBL/GenBank/DDBJ whole genome shotgun (WGS) entry which is preliminary data.</text>
</comment>
<reference evidence="3" key="1">
    <citation type="journal article" date="2017" name="Plant J.">
        <title>The pomegranate (Punica granatum L.) genome and the genomics of punicalagin biosynthesis.</title>
        <authorList>
            <person name="Qin G."/>
            <person name="Xu C."/>
            <person name="Ming R."/>
            <person name="Tang H."/>
            <person name="Guyot R."/>
            <person name="Kramer E.M."/>
            <person name="Hu Y."/>
            <person name="Yi X."/>
            <person name="Qi Y."/>
            <person name="Xu X."/>
            <person name="Gao Z."/>
            <person name="Pan H."/>
            <person name="Jian J."/>
            <person name="Tian Y."/>
            <person name="Yue Z."/>
            <person name="Xu Y."/>
        </authorList>
    </citation>
    <scope>NUCLEOTIDE SEQUENCE [LARGE SCALE GENOMIC DNA]</scope>
    <source>
        <strain evidence="3">cv. Dabenzi</strain>
    </source>
</reference>
<feature type="compositionally biased region" description="Basic and acidic residues" evidence="1">
    <location>
        <begin position="35"/>
        <end position="46"/>
    </location>
</feature>
<protein>
    <submittedName>
        <fullName evidence="2">Uncharacterized protein</fullName>
    </submittedName>
</protein>
<proteinExistence type="predicted"/>
<organism evidence="2 3">
    <name type="scientific">Punica granatum</name>
    <name type="common">Pomegranate</name>
    <dbReference type="NCBI Taxonomy" id="22663"/>
    <lineage>
        <taxon>Eukaryota</taxon>
        <taxon>Viridiplantae</taxon>
        <taxon>Streptophyta</taxon>
        <taxon>Embryophyta</taxon>
        <taxon>Tracheophyta</taxon>
        <taxon>Spermatophyta</taxon>
        <taxon>Magnoliopsida</taxon>
        <taxon>eudicotyledons</taxon>
        <taxon>Gunneridae</taxon>
        <taxon>Pentapetalae</taxon>
        <taxon>rosids</taxon>
        <taxon>malvids</taxon>
        <taxon>Myrtales</taxon>
        <taxon>Lythraceae</taxon>
        <taxon>Punica</taxon>
    </lineage>
</organism>
<dbReference type="Proteomes" id="UP000197138">
    <property type="component" value="Unassembled WGS sequence"/>
</dbReference>
<feature type="region of interest" description="Disordered" evidence="1">
    <location>
        <begin position="119"/>
        <end position="139"/>
    </location>
</feature>
<evidence type="ECO:0000256" key="1">
    <source>
        <dbReference type="SAM" id="MobiDB-lite"/>
    </source>
</evidence>
<name>A0A218X905_PUNGR</name>
<dbReference type="AlphaFoldDB" id="A0A218X905"/>
<evidence type="ECO:0000313" key="2">
    <source>
        <dbReference type="EMBL" id="OWM81423.1"/>
    </source>
</evidence>
<feature type="region of interest" description="Disordered" evidence="1">
    <location>
        <begin position="30"/>
        <end position="52"/>
    </location>
</feature>
<gene>
    <name evidence="2" type="ORF">CDL15_Pgr007461</name>
</gene>
<sequence>MSGCCLSLSLSLHSSAFRFNFESQKTIIATTNTQNDREKRKGSDLRRPRRSGNLWRRGEVQVEIQERSAAGCAVVHGRGRFSLGLHSPAGASEKVVHDRAVEPADLVRVSAHFPERVEEEERTRLGRPRSHREAEARARGPWVARAGGEVGRQAEIQGRRRRWRRGGGVDGAALARAARGVVVAAAVLVVELAGRGEVGLGLDAAELSSGRVVRTCRLLGSVEGPEPDAGLLPGVTDLGRVPSPRSLPHSPVPHLLATVRGRAGSGGLISRGHFPAAAVACR</sequence>
<dbReference type="EMBL" id="MTKT01002214">
    <property type="protein sequence ID" value="OWM81423.1"/>
    <property type="molecule type" value="Genomic_DNA"/>
</dbReference>